<dbReference type="InterPro" id="IPR013766">
    <property type="entry name" value="Thioredoxin_domain"/>
</dbReference>
<dbReference type="GO" id="GO:0004791">
    <property type="term" value="F:thioredoxin-disulfide reductase (NADPH) activity"/>
    <property type="evidence" value="ECO:0007669"/>
    <property type="project" value="InterPro"/>
</dbReference>
<dbReference type="Pfam" id="PF13905">
    <property type="entry name" value="Thioredoxin_8"/>
    <property type="match status" value="2"/>
</dbReference>
<comment type="caution">
    <text evidence="10">The sequence shown here is derived from an EMBL/GenBank/DDBJ whole genome shotgun (WGS) entry which is preliminary data.</text>
</comment>
<dbReference type="Proteomes" id="UP000306102">
    <property type="component" value="Unassembled WGS sequence"/>
</dbReference>
<feature type="compositionally biased region" description="Polar residues" evidence="8">
    <location>
        <begin position="1"/>
        <end position="11"/>
    </location>
</feature>
<keyword evidence="2" id="KW-0677">Repeat</keyword>
<dbReference type="InterPro" id="IPR012336">
    <property type="entry name" value="Thioredoxin-like_fold"/>
</dbReference>
<protein>
    <recommendedName>
        <fullName evidence="1">protein-disulfide reductase</fullName>
        <ecNumber evidence="1">1.8.1.8</ecNumber>
    </recommendedName>
</protein>
<evidence type="ECO:0000256" key="4">
    <source>
        <dbReference type="ARBA" id="ARBA00023027"/>
    </source>
</evidence>
<feature type="region of interest" description="Disordered" evidence="8">
    <location>
        <begin position="1"/>
        <end position="119"/>
    </location>
</feature>
<evidence type="ECO:0000256" key="1">
    <source>
        <dbReference type="ARBA" id="ARBA00012612"/>
    </source>
</evidence>
<dbReference type="EC" id="1.8.1.8" evidence="1"/>
<organism evidence="10 11">
    <name type="scientific">Camellia sinensis var. sinensis</name>
    <name type="common">China tea</name>
    <dbReference type="NCBI Taxonomy" id="542762"/>
    <lineage>
        <taxon>Eukaryota</taxon>
        <taxon>Viridiplantae</taxon>
        <taxon>Streptophyta</taxon>
        <taxon>Embryophyta</taxon>
        <taxon>Tracheophyta</taxon>
        <taxon>Spermatophyta</taxon>
        <taxon>Magnoliopsida</taxon>
        <taxon>eudicotyledons</taxon>
        <taxon>Gunneridae</taxon>
        <taxon>Pentapetalae</taxon>
        <taxon>asterids</taxon>
        <taxon>Ericales</taxon>
        <taxon>Theaceae</taxon>
        <taxon>Camellia</taxon>
    </lineage>
</organism>
<dbReference type="InterPro" id="IPR004146">
    <property type="entry name" value="DC1"/>
</dbReference>
<dbReference type="STRING" id="542762.A0A4S4EJF4"/>
<feature type="compositionally biased region" description="Basic residues" evidence="8">
    <location>
        <begin position="16"/>
        <end position="28"/>
    </location>
</feature>
<evidence type="ECO:0000256" key="2">
    <source>
        <dbReference type="ARBA" id="ARBA00022737"/>
    </source>
</evidence>
<keyword evidence="4" id="KW-0520">NAD</keyword>
<evidence type="ECO:0000256" key="3">
    <source>
        <dbReference type="ARBA" id="ARBA00023002"/>
    </source>
</evidence>
<dbReference type="InterPro" id="IPR036249">
    <property type="entry name" value="Thioredoxin-like_sf"/>
</dbReference>
<dbReference type="PANTHER" id="PTHR13871">
    <property type="entry name" value="THIOREDOXIN"/>
    <property type="match status" value="1"/>
</dbReference>
<evidence type="ECO:0000256" key="5">
    <source>
        <dbReference type="ARBA" id="ARBA00025782"/>
    </source>
</evidence>
<accession>A0A4S4EJF4</accession>
<evidence type="ECO:0000259" key="9">
    <source>
        <dbReference type="PROSITE" id="PS51352"/>
    </source>
</evidence>
<feature type="domain" description="Thioredoxin" evidence="9">
    <location>
        <begin position="185"/>
        <end position="320"/>
    </location>
</feature>
<evidence type="ECO:0000313" key="11">
    <source>
        <dbReference type="Proteomes" id="UP000306102"/>
    </source>
</evidence>
<comment type="catalytic activity">
    <reaction evidence="6">
        <text>[protein]-dithiol + NAD(+) = [protein]-disulfide + NADH + H(+)</text>
        <dbReference type="Rhea" id="RHEA:18749"/>
        <dbReference type="Rhea" id="RHEA-COMP:10593"/>
        <dbReference type="Rhea" id="RHEA-COMP:10594"/>
        <dbReference type="ChEBI" id="CHEBI:15378"/>
        <dbReference type="ChEBI" id="CHEBI:29950"/>
        <dbReference type="ChEBI" id="CHEBI:50058"/>
        <dbReference type="ChEBI" id="CHEBI:57540"/>
        <dbReference type="ChEBI" id="CHEBI:57945"/>
        <dbReference type="EC" id="1.8.1.8"/>
    </reaction>
</comment>
<keyword evidence="3" id="KW-0560">Oxidoreductase</keyword>
<comment type="catalytic activity">
    <reaction evidence="7">
        <text>[protein]-dithiol + NADP(+) = [protein]-disulfide + NADPH + H(+)</text>
        <dbReference type="Rhea" id="RHEA:18753"/>
        <dbReference type="Rhea" id="RHEA-COMP:10593"/>
        <dbReference type="Rhea" id="RHEA-COMP:10594"/>
        <dbReference type="ChEBI" id="CHEBI:15378"/>
        <dbReference type="ChEBI" id="CHEBI:29950"/>
        <dbReference type="ChEBI" id="CHEBI:50058"/>
        <dbReference type="ChEBI" id="CHEBI:57783"/>
        <dbReference type="ChEBI" id="CHEBI:58349"/>
        <dbReference type="EC" id="1.8.1.8"/>
    </reaction>
</comment>
<evidence type="ECO:0000313" key="10">
    <source>
        <dbReference type="EMBL" id="THG16689.1"/>
    </source>
</evidence>
<comment type="similarity">
    <text evidence="5">Belongs to the nucleoredoxin family.</text>
</comment>
<dbReference type="PANTHER" id="PTHR13871:SF81">
    <property type="entry name" value="NUCLEOREDOXIN 3-RELATED"/>
    <property type="match status" value="1"/>
</dbReference>
<dbReference type="CDD" id="cd03009">
    <property type="entry name" value="TryX_like_TryX_NRX"/>
    <property type="match status" value="1"/>
</dbReference>
<dbReference type="InterPro" id="IPR046349">
    <property type="entry name" value="C1-like_sf"/>
</dbReference>
<proteinExistence type="inferred from homology"/>
<gene>
    <name evidence="10" type="ORF">TEA_011405</name>
</gene>
<dbReference type="InterPro" id="IPR045870">
    <property type="entry name" value="TryX_NRX_thioredoxin_dom"/>
</dbReference>
<dbReference type="Gene3D" id="3.40.30.10">
    <property type="entry name" value="Glutaredoxin"/>
    <property type="match status" value="2"/>
</dbReference>
<dbReference type="InterPro" id="IPR052259">
    <property type="entry name" value="Nucleoredoxin-like"/>
</dbReference>
<evidence type="ECO:0000256" key="7">
    <source>
        <dbReference type="ARBA" id="ARBA00047804"/>
    </source>
</evidence>
<feature type="compositionally biased region" description="Basic and acidic residues" evidence="8">
    <location>
        <begin position="29"/>
        <end position="38"/>
    </location>
</feature>
<evidence type="ECO:0000256" key="6">
    <source>
        <dbReference type="ARBA" id="ARBA00047388"/>
    </source>
</evidence>
<reference evidence="10 11" key="1">
    <citation type="journal article" date="2018" name="Proc. Natl. Acad. Sci. U.S.A.">
        <title>Draft genome sequence of Camellia sinensis var. sinensis provides insights into the evolution of the tea genome and tea quality.</title>
        <authorList>
            <person name="Wei C."/>
            <person name="Yang H."/>
            <person name="Wang S."/>
            <person name="Zhao J."/>
            <person name="Liu C."/>
            <person name="Gao L."/>
            <person name="Xia E."/>
            <person name="Lu Y."/>
            <person name="Tai Y."/>
            <person name="She G."/>
            <person name="Sun J."/>
            <person name="Cao H."/>
            <person name="Tong W."/>
            <person name="Gao Q."/>
            <person name="Li Y."/>
            <person name="Deng W."/>
            <person name="Jiang X."/>
            <person name="Wang W."/>
            <person name="Chen Q."/>
            <person name="Zhang S."/>
            <person name="Li H."/>
            <person name="Wu J."/>
            <person name="Wang P."/>
            <person name="Li P."/>
            <person name="Shi C."/>
            <person name="Zheng F."/>
            <person name="Jian J."/>
            <person name="Huang B."/>
            <person name="Shan D."/>
            <person name="Shi M."/>
            <person name="Fang C."/>
            <person name="Yue Y."/>
            <person name="Li F."/>
            <person name="Li D."/>
            <person name="Wei S."/>
            <person name="Han B."/>
            <person name="Jiang C."/>
            <person name="Yin Y."/>
            <person name="Xia T."/>
            <person name="Zhang Z."/>
            <person name="Bennetzen J.L."/>
            <person name="Zhao S."/>
            <person name="Wan X."/>
        </authorList>
    </citation>
    <scope>NUCLEOTIDE SEQUENCE [LARGE SCALE GENOMIC DNA]</scope>
    <source>
        <strain evidence="11">cv. Shuchazao</strain>
        <tissue evidence="10">Leaf</tissue>
    </source>
</reference>
<dbReference type="SUPFAM" id="SSF57889">
    <property type="entry name" value="Cysteine-rich domain"/>
    <property type="match status" value="1"/>
</dbReference>
<dbReference type="Pfam" id="PF03107">
    <property type="entry name" value="C1_2"/>
    <property type="match status" value="1"/>
</dbReference>
<dbReference type="SUPFAM" id="SSF52833">
    <property type="entry name" value="Thioredoxin-like"/>
    <property type="match status" value="2"/>
</dbReference>
<evidence type="ECO:0000256" key="8">
    <source>
        <dbReference type="SAM" id="MobiDB-lite"/>
    </source>
</evidence>
<sequence length="566" mass="64093">MKTMTIESQLTLHKDFAKKRRRRRRKNEKRREEKERGRGGGGEGLEGAITTRRRRRRTGGGYNHEEEEEAEAGAAGDDDRAEAGAVEDDDRAEAGATGHDDRAEDDDRAPPLPSLLNSSSSLSSLLSLSLLKLGGFGERKLGGQIIIQYKSKLITSKSVLEKGGQKNKGGRWLFLFALMAGPDDQPECKKAQNISTIIASEGVEFLLRGEEKVPLSSDSKTTCLYFSANWCRPCKSFTPQLVQLYNQLTKLGKKIEIIFISFDRDEEGFKEHFKCMPWLAVPFDVNLHRRLSNHYHIDHIPSFIPLGSDGMSMEEDAAALIADYGTDAFPFTRERREELKAIDDAKRLGGKLEELLAYEGRNYLISGHGREMWVSELVGKTVGLYFGAHWCPPCRAFTTQLTEAYNELLLTAPYQSFEIVFISTDRDSKEFDLHVRNMPWLAIPYEEDKTRQDLCRIFDIKKIPALVLVGPDGKTISTNGRPMVSLYGARAFPFTQRKIAELEADMRKEGDGLPHHVKDPKHEHVLKLDMAKAYVCDFCRKHGRFWAFSCDVCDYDLHPTCLEEPF</sequence>
<dbReference type="PROSITE" id="PS51352">
    <property type="entry name" value="THIOREDOXIN_2"/>
    <property type="match status" value="2"/>
</dbReference>
<dbReference type="AlphaFoldDB" id="A0A4S4EJF4"/>
<dbReference type="EMBL" id="SDRB02003928">
    <property type="protein sequence ID" value="THG16689.1"/>
    <property type="molecule type" value="Genomic_DNA"/>
</dbReference>
<feature type="domain" description="Thioredoxin" evidence="9">
    <location>
        <begin position="322"/>
        <end position="504"/>
    </location>
</feature>
<name>A0A4S4EJF4_CAMSN</name>
<keyword evidence="11" id="KW-1185">Reference proteome</keyword>